<dbReference type="Proteomes" id="UP000249890">
    <property type="component" value="Chromosome"/>
</dbReference>
<dbReference type="Gene3D" id="3.40.190.10">
    <property type="entry name" value="Periplasmic binding protein-like II"/>
    <property type="match status" value="2"/>
</dbReference>
<keyword evidence="3" id="KW-0472">Membrane</keyword>
<evidence type="ECO:0000256" key="2">
    <source>
        <dbReference type="ARBA" id="ARBA00022729"/>
    </source>
</evidence>
<organism evidence="6 7">
    <name type="scientific">Paenibacillus donghaensis</name>
    <dbReference type="NCBI Taxonomy" id="414771"/>
    <lineage>
        <taxon>Bacteria</taxon>
        <taxon>Bacillati</taxon>
        <taxon>Bacillota</taxon>
        <taxon>Bacilli</taxon>
        <taxon>Bacillales</taxon>
        <taxon>Paenibacillaceae</taxon>
        <taxon>Paenibacillus</taxon>
    </lineage>
</organism>
<dbReference type="SUPFAM" id="SSF53850">
    <property type="entry name" value="Periplasmic binding protein-like II"/>
    <property type="match status" value="1"/>
</dbReference>
<evidence type="ECO:0000256" key="5">
    <source>
        <dbReference type="ARBA" id="ARBA00023288"/>
    </source>
</evidence>
<evidence type="ECO:0000256" key="1">
    <source>
        <dbReference type="ARBA" id="ARBA00022475"/>
    </source>
</evidence>
<keyword evidence="5" id="KW-0449">Lipoprotein</keyword>
<dbReference type="Pfam" id="PF01547">
    <property type="entry name" value="SBP_bac_1"/>
    <property type="match status" value="1"/>
</dbReference>
<dbReference type="InterPro" id="IPR050490">
    <property type="entry name" value="Bact_solute-bd_prot1"/>
</dbReference>
<accession>A0A2Z2KUQ2</accession>
<evidence type="ECO:0000256" key="3">
    <source>
        <dbReference type="ARBA" id="ARBA00023136"/>
    </source>
</evidence>
<keyword evidence="1" id="KW-1003">Cell membrane</keyword>
<dbReference type="RefSeq" id="WP_087918789.1">
    <property type="nucleotide sequence ID" value="NZ_CP021780.1"/>
</dbReference>
<dbReference type="PANTHER" id="PTHR43649:SF33">
    <property type="entry name" value="POLYGALACTURONAN_RHAMNOGALACTURONAN-BINDING PROTEIN YTCQ"/>
    <property type="match status" value="1"/>
</dbReference>
<evidence type="ECO:0000313" key="6">
    <source>
        <dbReference type="EMBL" id="ASA24821.1"/>
    </source>
</evidence>
<keyword evidence="4" id="KW-0564">Palmitate</keyword>
<gene>
    <name evidence="6" type="ORF">B9T62_31110</name>
</gene>
<dbReference type="OrthoDB" id="2492023at2"/>
<evidence type="ECO:0000256" key="4">
    <source>
        <dbReference type="ARBA" id="ARBA00023139"/>
    </source>
</evidence>
<dbReference type="InterPro" id="IPR006059">
    <property type="entry name" value="SBP"/>
</dbReference>
<name>A0A2Z2KUQ2_9BACL</name>
<dbReference type="EMBL" id="CP021780">
    <property type="protein sequence ID" value="ASA24821.1"/>
    <property type="molecule type" value="Genomic_DNA"/>
</dbReference>
<evidence type="ECO:0000313" key="7">
    <source>
        <dbReference type="Proteomes" id="UP000249890"/>
    </source>
</evidence>
<dbReference type="KEGG" id="pdh:B9T62_31110"/>
<dbReference type="AlphaFoldDB" id="A0A2Z2KUQ2"/>
<protein>
    <submittedName>
        <fullName evidence="6">ABC transporter substrate-binding protein</fullName>
    </submittedName>
</protein>
<dbReference type="PANTHER" id="PTHR43649">
    <property type="entry name" value="ARABINOSE-BINDING PROTEIN-RELATED"/>
    <property type="match status" value="1"/>
</dbReference>
<proteinExistence type="predicted"/>
<sequence length="537" mass="59478">MTVNVHQGVLKKAIGIGLTAVMGISLLAGCSSNSDNNKANGGAAAEGESAKRVKLKVEVFDRGNSPAPYTITNNYLTKLVQERFGDPNNIDVEFVPIQRSEEITKLNVLMASNTDVPDIVFTYDSSVFYRYAQQGGLTDVGELLNEHGPNLKKFIGEDTLTFGQLEGQQYAIPGKRAITGRYSSYIRQDWLDKLGLPMPTTTDELYTTLKAFKEKDPGNLGSKNIPMGMALAPAQYETLIYSFMKPISGDLTYSQRYELPLHEGFKDALQFLNKLYNEGMVSKDFSLDEDKTQLAKDIQNGNVGYWSEDVDVLFYADGTLDNLYKNVEGSKVLPVDILTNANVDNKHIKSRYASNGMYLMIPKSSKRAVEAIKYLDWMASDNNLINLQNGVEGENYDMEDGIPVVKADVPQEFADRLFNAGDTAIISNGKNIGDQATNEKAWVMGFPERNQEMLKQSIAIANTDTVGPLVFGKPIEAEAQYGNTLNDKLGVIIVKTAMVKPEQFEATYEQEMKDFMSLGGDKLQQELEQALKELPAQ</sequence>
<reference evidence="6 7" key="1">
    <citation type="submission" date="2017-06" db="EMBL/GenBank/DDBJ databases">
        <title>Complete genome sequence of Paenibacillus donghaensis KCTC 13049T isolated from East Sea sediment, South Korea.</title>
        <authorList>
            <person name="Jung B.K."/>
            <person name="Hong S.-J."/>
            <person name="Shin J.-H."/>
        </authorList>
    </citation>
    <scope>NUCLEOTIDE SEQUENCE [LARGE SCALE GENOMIC DNA]</scope>
    <source>
        <strain evidence="6 7">KCTC 13049</strain>
    </source>
</reference>
<keyword evidence="2" id="KW-0732">Signal</keyword>
<keyword evidence="7" id="KW-1185">Reference proteome</keyword>